<evidence type="ECO:0000256" key="3">
    <source>
        <dbReference type="ARBA" id="ARBA00023274"/>
    </source>
</evidence>
<name>A0A165H8M9_9APHY</name>
<dbReference type="EMBL" id="KV427607">
    <property type="protein sequence ID" value="KZT11395.1"/>
    <property type="molecule type" value="Genomic_DNA"/>
</dbReference>
<evidence type="ECO:0000313" key="5">
    <source>
        <dbReference type="Proteomes" id="UP000076871"/>
    </source>
</evidence>
<evidence type="ECO:0000313" key="4">
    <source>
        <dbReference type="EMBL" id="KZT11395.1"/>
    </source>
</evidence>
<keyword evidence="5" id="KW-1185">Reference proteome</keyword>
<sequence>MFALRRCASTAIKSTWSVSASVPRLAAGIRFYSDETSTPDSSAAAQSIRLKPLGDIHSSSTPQSNSAQVWGFLVQTGKNITNGAGDNAEEKWKKREASVVQNLQKPDNPYTGRSVAVHNHEVGAAFTALRRIMSANAVARELRLVQRHEKKGVKRRRLKSERWRRRFAHEVRKKVKLVNEIRARGS</sequence>
<dbReference type="GO" id="GO:0005840">
    <property type="term" value="C:ribosome"/>
    <property type="evidence" value="ECO:0007669"/>
    <property type="project" value="UniProtKB-KW"/>
</dbReference>
<dbReference type="InParanoid" id="A0A165H8M9"/>
<dbReference type="PANTHER" id="PTHR41237:SF1">
    <property type="entry name" value="SMALL RIBOSOMAL SUBUNIT PROTEIN BS21M"/>
    <property type="match status" value="1"/>
</dbReference>
<dbReference type="GO" id="GO:0006412">
    <property type="term" value="P:translation"/>
    <property type="evidence" value="ECO:0007669"/>
    <property type="project" value="InterPro"/>
</dbReference>
<dbReference type="InterPro" id="IPR052837">
    <property type="entry name" value="Mitoribosomal_bS21"/>
</dbReference>
<dbReference type="OrthoDB" id="2501249at2759"/>
<keyword evidence="2" id="KW-0689">Ribosomal protein</keyword>
<gene>
    <name evidence="4" type="ORF">LAESUDRAFT_692200</name>
</gene>
<comment type="similarity">
    <text evidence="1">Belongs to the bacterial ribosomal protein bS21 family.</text>
</comment>
<dbReference type="AlphaFoldDB" id="A0A165H8M9"/>
<protein>
    <recommendedName>
        <fullName evidence="6">Ribosomal protein S21</fullName>
    </recommendedName>
</protein>
<proteinExistence type="inferred from homology"/>
<dbReference type="RefSeq" id="XP_040769135.1">
    <property type="nucleotide sequence ID" value="XM_040906116.1"/>
</dbReference>
<keyword evidence="3" id="KW-0687">Ribonucleoprotein</keyword>
<evidence type="ECO:0000256" key="2">
    <source>
        <dbReference type="ARBA" id="ARBA00022980"/>
    </source>
</evidence>
<dbReference type="Pfam" id="PF01165">
    <property type="entry name" value="Ribosomal_S21"/>
    <property type="match status" value="1"/>
</dbReference>
<dbReference type="Proteomes" id="UP000076871">
    <property type="component" value="Unassembled WGS sequence"/>
</dbReference>
<dbReference type="InterPro" id="IPR001911">
    <property type="entry name" value="Ribosomal_bS21"/>
</dbReference>
<evidence type="ECO:0008006" key="6">
    <source>
        <dbReference type="Google" id="ProtNLM"/>
    </source>
</evidence>
<dbReference type="STRING" id="1314785.A0A165H8M9"/>
<accession>A0A165H8M9</accession>
<dbReference type="PANTHER" id="PTHR41237">
    <property type="entry name" value="37S RIBOSOMAL PROTEIN MRP21, MITOCHONDRIAL"/>
    <property type="match status" value="1"/>
</dbReference>
<evidence type="ECO:0000256" key="1">
    <source>
        <dbReference type="ARBA" id="ARBA00006640"/>
    </source>
</evidence>
<reference evidence="4 5" key="1">
    <citation type="journal article" date="2016" name="Mol. Biol. Evol.">
        <title>Comparative Genomics of Early-Diverging Mushroom-Forming Fungi Provides Insights into the Origins of Lignocellulose Decay Capabilities.</title>
        <authorList>
            <person name="Nagy L.G."/>
            <person name="Riley R."/>
            <person name="Tritt A."/>
            <person name="Adam C."/>
            <person name="Daum C."/>
            <person name="Floudas D."/>
            <person name="Sun H."/>
            <person name="Yadav J.S."/>
            <person name="Pangilinan J."/>
            <person name="Larsson K.H."/>
            <person name="Matsuura K."/>
            <person name="Barry K."/>
            <person name="Labutti K."/>
            <person name="Kuo R."/>
            <person name="Ohm R.A."/>
            <person name="Bhattacharya S.S."/>
            <person name="Shirouzu T."/>
            <person name="Yoshinaga Y."/>
            <person name="Martin F.M."/>
            <person name="Grigoriev I.V."/>
            <person name="Hibbett D.S."/>
        </authorList>
    </citation>
    <scope>NUCLEOTIDE SEQUENCE [LARGE SCALE GENOMIC DNA]</scope>
    <source>
        <strain evidence="4 5">93-53</strain>
    </source>
</reference>
<dbReference type="GO" id="GO:1990904">
    <property type="term" value="C:ribonucleoprotein complex"/>
    <property type="evidence" value="ECO:0007669"/>
    <property type="project" value="UniProtKB-KW"/>
</dbReference>
<organism evidence="4 5">
    <name type="scientific">Laetiporus sulphureus 93-53</name>
    <dbReference type="NCBI Taxonomy" id="1314785"/>
    <lineage>
        <taxon>Eukaryota</taxon>
        <taxon>Fungi</taxon>
        <taxon>Dikarya</taxon>
        <taxon>Basidiomycota</taxon>
        <taxon>Agaricomycotina</taxon>
        <taxon>Agaricomycetes</taxon>
        <taxon>Polyporales</taxon>
        <taxon>Laetiporus</taxon>
    </lineage>
</organism>
<dbReference type="GeneID" id="63823145"/>
<dbReference type="GO" id="GO:0003735">
    <property type="term" value="F:structural constituent of ribosome"/>
    <property type="evidence" value="ECO:0007669"/>
    <property type="project" value="InterPro"/>
</dbReference>